<keyword evidence="4" id="KW-1185">Reference proteome</keyword>
<dbReference type="OrthoDB" id="4210699at2"/>
<feature type="chain" id="PRO_5021761365" evidence="2">
    <location>
        <begin position="23"/>
        <end position="310"/>
    </location>
</feature>
<dbReference type="KEGG" id="ahel:Q31a_14740"/>
<proteinExistence type="predicted"/>
<reference evidence="3 4" key="1">
    <citation type="submission" date="2019-02" db="EMBL/GenBank/DDBJ databases">
        <title>Deep-cultivation of Planctomycetes and their phenomic and genomic characterization uncovers novel biology.</title>
        <authorList>
            <person name="Wiegand S."/>
            <person name="Jogler M."/>
            <person name="Boedeker C."/>
            <person name="Pinto D."/>
            <person name="Vollmers J."/>
            <person name="Rivas-Marin E."/>
            <person name="Kohn T."/>
            <person name="Peeters S.H."/>
            <person name="Heuer A."/>
            <person name="Rast P."/>
            <person name="Oberbeckmann S."/>
            <person name="Bunk B."/>
            <person name="Jeske O."/>
            <person name="Meyerdierks A."/>
            <person name="Storesund J.E."/>
            <person name="Kallscheuer N."/>
            <person name="Luecker S."/>
            <person name="Lage O.M."/>
            <person name="Pohl T."/>
            <person name="Merkel B.J."/>
            <person name="Hornburger P."/>
            <person name="Mueller R.-W."/>
            <person name="Bruemmer F."/>
            <person name="Labrenz M."/>
            <person name="Spormann A.M."/>
            <person name="Op den Camp H."/>
            <person name="Overmann J."/>
            <person name="Amann R."/>
            <person name="Jetten M.S.M."/>
            <person name="Mascher T."/>
            <person name="Medema M.H."/>
            <person name="Devos D.P."/>
            <person name="Kaster A.-K."/>
            <person name="Ovreas L."/>
            <person name="Rohde M."/>
            <person name="Galperin M.Y."/>
            <person name="Jogler C."/>
        </authorList>
    </citation>
    <scope>NUCLEOTIDE SEQUENCE [LARGE SCALE GENOMIC DNA]</scope>
    <source>
        <strain evidence="3 4">Q31a</strain>
    </source>
</reference>
<gene>
    <name evidence="3" type="ORF">Q31a_14740</name>
</gene>
<dbReference type="EMBL" id="CP036298">
    <property type="protein sequence ID" value="QDV23176.1"/>
    <property type="molecule type" value="Genomic_DNA"/>
</dbReference>
<dbReference type="Proteomes" id="UP000318017">
    <property type="component" value="Chromosome"/>
</dbReference>
<evidence type="ECO:0000313" key="4">
    <source>
        <dbReference type="Proteomes" id="UP000318017"/>
    </source>
</evidence>
<keyword evidence="2" id="KW-0732">Signal</keyword>
<sequence length="310" mass="34333" precursor="true">MIRSTLALAIFLTAFALQPAVAQDHHQAFEQFAEFMEGSWTPAEQNNALRPIRHVYSWTLDGKFMRTNGTQDPGRAWDGFVGIEPKSGKLAWWGFFTTGEAGPIYLTKFTDDEWVFVADNVGADGQTKKSVSVKIVGNGKLHAHVIDTSGKEKKEIHEEWIRAATGKMANEAKKPHLWEYLVGDWEFTNSKGLKASITFETVAGGMASIGHWMTDDGKAAIETVGWNTDKKCLVVDGYGTSGNYWHVEYTTVGAKKCSGPSKVVYPDGSSVEGIMTIEKVDENTVKLHTDGKDENGQPIEVNSQWKRRTP</sequence>
<protein>
    <submittedName>
        <fullName evidence="3">Uncharacterized protein</fullName>
    </submittedName>
</protein>
<accession>A0A518G3K4</accession>
<name>A0A518G3K4_9BACT</name>
<evidence type="ECO:0000313" key="3">
    <source>
        <dbReference type="EMBL" id="QDV23176.1"/>
    </source>
</evidence>
<evidence type="ECO:0000256" key="1">
    <source>
        <dbReference type="SAM" id="MobiDB-lite"/>
    </source>
</evidence>
<feature type="signal peptide" evidence="2">
    <location>
        <begin position="1"/>
        <end position="22"/>
    </location>
</feature>
<dbReference type="RefSeq" id="WP_145075824.1">
    <property type="nucleotide sequence ID" value="NZ_CP036298.1"/>
</dbReference>
<dbReference type="AlphaFoldDB" id="A0A518G3K4"/>
<feature type="region of interest" description="Disordered" evidence="1">
    <location>
        <begin position="288"/>
        <end position="310"/>
    </location>
</feature>
<evidence type="ECO:0000256" key="2">
    <source>
        <dbReference type="SAM" id="SignalP"/>
    </source>
</evidence>
<organism evidence="3 4">
    <name type="scientific">Aureliella helgolandensis</name>
    <dbReference type="NCBI Taxonomy" id="2527968"/>
    <lineage>
        <taxon>Bacteria</taxon>
        <taxon>Pseudomonadati</taxon>
        <taxon>Planctomycetota</taxon>
        <taxon>Planctomycetia</taxon>
        <taxon>Pirellulales</taxon>
        <taxon>Pirellulaceae</taxon>
        <taxon>Aureliella</taxon>
    </lineage>
</organism>